<name>A0ABV5PIQ8_STRCM</name>
<gene>
    <name evidence="1" type="ORF">ACFFTU_24425</name>
</gene>
<dbReference type="RefSeq" id="WP_345219762.1">
    <property type="nucleotide sequence ID" value="NZ_BAAAXE010000002.1"/>
</dbReference>
<dbReference type="Proteomes" id="UP001589718">
    <property type="component" value="Unassembled WGS sequence"/>
</dbReference>
<evidence type="ECO:0000313" key="2">
    <source>
        <dbReference type="Proteomes" id="UP001589718"/>
    </source>
</evidence>
<sequence length="96" mass="10352">MSEQPAGPATRQLEPAAADELRAYAAKTRADADRLAAVLEDIATDGLPVLEQCTSWEELREAHLTRLGRQRPAVSTCTYSASTSSVPGMDSATRYE</sequence>
<comment type="caution">
    <text evidence="1">The sequence shown here is derived from an EMBL/GenBank/DDBJ whole genome shotgun (WGS) entry which is preliminary data.</text>
</comment>
<evidence type="ECO:0000313" key="1">
    <source>
        <dbReference type="EMBL" id="MFB9523097.1"/>
    </source>
</evidence>
<organism evidence="1 2">
    <name type="scientific">Streptomyces cremeus</name>
    <dbReference type="NCBI Taxonomy" id="66881"/>
    <lineage>
        <taxon>Bacteria</taxon>
        <taxon>Bacillati</taxon>
        <taxon>Actinomycetota</taxon>
        <taxon>Actinomycetes</taxon>
        <taxon>Kitasatosporales</taxon>
        <taxon>Streptomycetaceae</taxon>
        <taxon>Streptomyces</taxon>
    </lineage>
</organism>
<accession>A0ABV5PIQ8</accession>
<dbReference type="EMBL" id="JBHMCR010000016">
    <property type="protein sequence ID" value="MFB9523097.1"/>
    <property type="molecule type" value="Genomic_DNA"/>
</dbReference>
<protein>
    <submittedName>
        <fullName evidence="1">Uncharacterized protein</fullName>
    </submittedName>
</protein>
<proteinExistence type="predicted"/>
<keyword evidence="2" id="KW-1185">Reference proteome</keyword>
<reference evidence="1 2" key="1">
    <citation type="submission" date="2024-09" db="EMBL/GenBank/DDBJ databases">
        <authorList>
            <person name="Sun Q."/>
            <person name="Mori K."/>
        </authorList>
    </citation>
    <scope>NUCLEOTIDE SEQUENCE [LARGE SCALE GENOMIC DNA]</scope>
    <source>
        <strain evidence="1 2">JCM 4362</strain>
    </source>
</reference>